<dbReference type="Proteomes" id="UP000236291">
    <property type="component" value="Unassembled WGS sequence"/>
</dbReference>
<reference evidence="1 2" key="1">
    <citation type="journal article" date="2014" name="Am. J. Bot.">
        <title>Genome assembly and annotation for red clover (Trifolium pratense; Fabaceae).</title>
        <authorList>
            <person name="Istvanek J."/>
            <person name="Jaros M."/>
            <person name="Krenek A."/>
            <person name="Repkova J."/>
        </authorList>
    </citation>
    <scope>NUCLEOTIDE SEQUENCE [LARGE SCALE GENOMIC DNA]</scope>
    <source>
        <strain evidence="2">cv. Tatra</strain>
        <tissue evidence="1">Young leaves</tissue>
    </source>
</reference>
<gene>
    <name evidence="1" type="ORF">L195_g003157</name>
</gene>
<dbReference type="EMBL" id="ASHM01001444">
    <property type="protein sequence ID" value="PNY06682.1"/>
    <property type="molecule type" value="Genomic_DNA"/>
</dbReference>
<feature type="non-terminal residue" evidence="1">
    <location>
        <position position="26"/>
    </location>
</feature>
<name>A0A2K3NUJ0_TRIPR</name>
<proteinExistence type="predicted"/>
<reference evidence="1 2" key="2">
    <citation type="journal article" date="2017" name="Front. Plant Sci.">
        <title>Gene Classification and Mining of Molecular Markers Useful in Red Clover (Trifolium pratense) Breeding.</title>
        <authorList>
            <person name="Istvanek J."/>
            <person name="Dluhosova J."/>
            <person name="Dluhos P."/>
            <person name="Patkova L."/>
            <person name="Nedelnik J."/>
            <person name="Repkova J."/>
        </authorList>
    </citation>
    <scope>NUCLEOTIDE SEQUENCE [LARGE SCALE GENOMIC DNA]</scope>
    <source>
        <strain evidence="2">cv. Tatra</strain>
        <tissue evidence="1">Young leaves</tissue>
    </source>
</reference>
<sequence length="26" mass="2779">MQLQGCVTAFPFSLGGINVMSMAQFT</sequence>
<protein>
    <submittedName>
        <fullName evidence="1">Uncharacterized protein</fullName>
    </submittedName>
</protein>
<comment type="caution">
    <text evidence="1">The sequence shown here is derived from an EMBL/GenBank/DDBJ whole genome shotgun (WGS) entry which is preliminary data.</text>
</comment>
<evidence type="ECO:0000313" key="1">
    <source>
        <dbReference type="EMBL" id="PNY06682.1"/>
    </source>
</evidence>
<dbReference type="AlphaFoldDB" id="A0A2K3NUJ0"/>
<organism evidence="1 2">
    <name type="scientific">Trifolium pratense</name>
    <name type="common">Red clover</name>
    <dbReference type="NCBI Taxonomy" id="57577"/>
    <lineage>
        <taxon>Eukaryota</taxon>
        <taxon>Viridiplantae</taxon>
        <taxon>Streptophyta</taxon>
        <taxon>Embryophyta</taxon>
        <taxon>Tracheophyta</taxon>
        <taxon>Spermatophyta</taxon>
        <taxon>Magnoliopsida</taxon>
        <taxon>eudicotyledons</taxon>
        <taxon>Gunneridae</taxon>
        <taxon>Pentapetalae</taxon>
        <taxon>rosids</taxon>
        <taxon>fabids</taxon>
        <taxon>Fabales</taxon>
        <taxon>Fabaceae</taxon>
        <taxon>Papilionoideae</taxon>
        <taxon>50 kb inversion clade</taxon>
        <taxon>NPAAA clade</taxon>
        <taxon>Hologalegina</taxon>
        <taxon>IRL clade</taxon>
        <taxon>Trifolieae</taxon>
        <taxon>Trifolium</taxon>
    </lineage>
</organism>
<accession>A0A2K3NUJ0</accession>
<evidence type="ECO:0000313" key="2">
    <source>
        <dbReference type="Proteomes" id="UP000236291"/>
    </source>
</evidence>